<proteinExistence type="inferred from homology"/>
<evidence type="ECO:0000256" key="8">
    <source>
        <dbReference type="ARBA" id="ARBA00022989"/>
    </source>
</evidence>
<keyword evidence="15" id="KW-1185">Reference proteome</keyword>
<dbReference type="InterPro" id="IPR032675">
    <property type="entry name" value="LRR_dom_sf"/>
</dbReference>
<dbReference type="OrthoDB" id="1060944at2759"/>
<dbReference type="GO" id="GO:0005886">
    <property type="term" value="C:plasma membrane"/>
    <property type="evidence" value="ECO:0007669"/>
    <property type="project" value="UniProtKB-SubCell"/>
</dbReference>
<dbReference type="AlphaFoldDB" id="A0A5N6R7Q4"/>
<name>A0A5N6R7Q4_9ROSI</name>
<dbReference type="SUPFAM" id="SSF52058">
    <property type="entry name" value="L domain-like"/>
    <property type="match status" value="2"/>
</dbReference>
<feature type="chain" id="PRO_5024314254" description="Leucine-rich repeat-containing N-terminal plant-type domain-containing protein" evidence="13">
    <location>
        <begin position="26"/>
        <end position="639"/>
    </location>
</feature>
<keyword evidence="10" id="KW-0675">Receptor</keyword>
<dbReference type="Pfam" id="PF00560">
    <property type="entry name" value="LRR_1"/>
    <property type="match status" value="10"/>
</dbReference>
<evidence type="ECO:0000256" key="13">
    <source>
        <dbReference type="SAM" id="SignalP"/>
    </source>
</evidence>
<evidence type="ECO:0000256" key="12">
    <source>
        <dbReference type="SAM" id="Phobius"/>
    </source>
</evidence>
<feature type="transmembrane region" description="Helical" evidence="12">
    <location>
        <begin position="589"/>
        <end position="612"/>
    </location>
</feature>
<evidence type="ECO:0000313" key="14">
    <source>
        <dbReference type="EMBL" id="KAE8055807.1"/>
    </source>
</evidence>
<keyword evidence="11" id="KW-0325">Glycoprotein</keyword>
<dbReference type="PANTHER" id="PTHR48063:SF112">
    <property type="entry name" value="RECEPTOR LIKE PROTEIN 30-LIKE"/>
    <property type="match status" value="1"/>
</dbReference>
<keyword evidence="7" id="KW-0677">Repeat</keyword>
<evidence type="ECO:0000256" key="6">
    <source>
        <dbReference type="ARBA" id="ARBA00022729"/>
    </source>
</evidence>
<evidence type="ECO:0000256" key="5">
    <source>
        <dbReference type="ARBA" id="ARBA00022692"/>
    </source>
</evidence>
<evidence type="ECO:0000256" key="7">
    <source>
        <dbReference type="ARBA" id="ARBA00022737"/>
    </source>
</evidence>
<dbReference type="InterPro" id="IPR003591">
    <property type="entry name" value="Leu-rich_rpt_typical-subtyp"/>
</dbReference>
<keyword evidence="3" id="KW-1003">Cell membrane</keyword>
<dbReference type="Proteomes" id="UP000327013">
    <property type="component" value="Chromosome 5"/>
</dbReference>
<evidence type="ECO:0000256" key="1">
    <source>
        <dbReference type="ARBA" id="ARBA00004251"/>
    </source>
</evidence>
<evidence type="ECO:0008006" key="16">
    <source>
        <dbReference type="Google" id="ProtNLM"/>
    </source>
</evidence>
<keyword evidence="6 13" id="KW-0732">Signal</keyword>
<keyword evidence="8 12" id="KW-1133">Transmembrane helix</keyword>
<evidence type="ECO:0000256" key="4">
    <source>
        <dbReference type="ARBA" id="ARBA00022614"/>
    </source>
</evidence>
<dbReference type="FunFam" id="3.80.10.10:FF:000095">
    <property type="entry name" value="LRR receptor-like serine/threonine-protein kinase GSO1"/>
    <property type="match status" value="1"/>
</dbReference>
<evidence type="ECO:0000256" key="10">
    <source>
        <dbReference type="ARBA" id="ARBA00023170"/>
    </source>
</evidence>
<comment type="subcellular location">
    <subcellularLocation>
        <location evidence="1">Cell membrane</location>
        <topology evidence="1">Single-pass type I membrane protein</topology>
    </subcellularLocation>
</comment>
<evidence type="ECO:0000313" key="15">
    <source>
        <dbReference type="Proteomes" id="UP000327013"/>
    </source>
</evidence>
<accession>A0A5N6R7Q4</accession>
<evidence type="ECO:0000256" key="11">
    <source>
        <dbReference type="ARBA" id="ARBA00023180"/>
    </source>
</evidence>
<protein>
    <recommendedName>
        <fullName evidence="16">Leucine-rich repeat-containing N-terminal plant-type domain-containing protein</fullName>
    </recommendedName>
</protein>
<dbReference type="InterPro" id="IPR001611">
    <property type="entry name" value="Leu-rich_rpt"/>
</dbReference>
<keyword evidence="9 12" id="KW-0472">Membrane</keyword>
<dbReference type="Gene3D" id="3.80.10.10">
    <property type="entry name" value="Ribonuclease Inhibitor"/>
    <property type="match status" value="2"/>
</dbReference>
<dbReference type="InterPro" id="IPR046956">
    <property type="entry name" value="RLP23-like"/>
</dbReference>
<keyword evidence="4" id="KW-0433">Leucine-rich repeat</keyword>
<organism evidence="14 15">
    <name type="scientific">Carpinus fangiana</name>
    <dbReference type="NCBI Taxonomy" id="176857"/>
    <lineage>
        <taxon>Eukaryota</taxon>
        <taxon>Viridiplantae</taxon>
        <taxon>Streptophyta</taxon>
        <taxon>Embryophyta</taxon>
        <taxon>Tracheophyta</taxon>
        <taxon>Spermatophyta</taxon>
        <taxon>Magnoliopsida</taxon>
        <taxon>eudicotyledons</taxon>
        <taxon>Gunneridae</taxon>
        <taxon>Pentapetalae</taxon>
        <taxon>rosids</taxon>
        <taxon>fabids</taxon>
        <taxon>Fagales</taxon>
        <taxon>Betulaceae</taxon>
        <taxon>Carpinus</taxon>
    </lineage>
</organism>
<reference evidence="14 15" key="1">
    <citation type="submission" date="2019-06" db="EMBL/GenBank/DDBJ databases">
        <title>A chromosomal-level reference genome of Carpinus fangiana (Coryloideae, Betulaceae).</title>
        <authorList>
            <person name="Yang X."/>
            <person name="Wang Z."/>
            <person name="Zhang L."/>
            <person name="Hao G."/>
            <person name="Liu J."/>
            <person name="Yang Y."/>
        </authorList>
    </citation>
    <scope>NUCLEOTIDE SEQUENCE [LARGE SCALE GENOMIC DNA]</scope>
    <source>
        <strain evidence="14">Cfa_2016G</strain>
        <tissue evidence="14">Leaf</tissue>
    </source>
</reference>
<dbReference type="EMBL" id="CM017325">
    <property type="protein sequence ID" value="KAE8055807.1"/>
    <property type="molecule type" value="Genomic_DNA"/>
</dbReference>
<keyword evidence="5 12" id="KW-0812">Transmembrane</keyword>
<evidence type="ECO:0000256" key="3">
    <source>
        <dbReference type="ARBA" id="ARBA00022475"/>
    </source>
</evidence>
<comment type="similarity">
    <text evidence="2">Belongs to the RLP family.</text>
</comment>
<gene>
    <name evidence="14" type="ORF">FH972_012628</name>
</gene>
<evidence type="ECO:0000256" key="2">
    <source>
        <dbReference type="ARBA" id="ARBA00009592"/>
    </source>
</evidence>
<dbReference type="SMART" id="SM00369">
    <property type="entry name" value="LRR_TYP"/>
    <property type="match status" value="5"/>
</dbReference>
<dbReference type="PANTHER" id="PTHR48063">
    <property type="entry name" value="LRR RECEPTOR-LIKE KINASE"/>
    <property type="match status" value="1"/>
</dbReference>
<dbReference type="PRINTS" id="PR00019">
    <property type="entry name" value="LEURICHRPT"/>
</dbReference>
<evidence type="ECO:0000256" key="9">
    <source>
        <dbReference type="ARBA" id="ARBA00023136"/>
    </source>
</evidence>
<feature type="signal peptide" evidence="13">
    <location>
        <begin position="1"/>
        <end position="25"/>
    </location>
</feature>
<sequence>MNTSLAFIVFLLWVVAITFSPLACGDGCSKEQTRALLEIRNSTNGFAFAGWDGRDCCLAPGIWCDVENGRVASIYLEGAPSNITWYPNVTLFILFDDLEELSLNNMQIGGGLEPFCQLKRLKRLSELYLDYNRLEGVIPSCLGMIENIQSISLSNNRLHGNLPPPMISKQSKIVIFDVANNQLEGVLSSYTFANTSSLEYLDLSNNLFQGNQLSFSTFANASRLYYLDLSNNEDLEIETESPSWVPTFQLRYLKLANCNLNKKNGHVFPSFISSQVVLDLLDLSHNLIEGSVPCQLLFNTSIEVLSLASNKIDGSLSFGCFANRTSLLGSFDISNNNVTSSLPENIGNLLPYLIHVDMSSNALEGIIPWSFGNLFGLQILDLSNNKLSGTIPQSLTRDGTRQLVYLNLSNNKLKGEMLPRDSNMTNLEFLQLSDNQFEGMLSPTISNSPNLVILDIRNNHLSGSIPKWLYDHPRLVAVLLSRNRFVGHLLRGMCGMKSLQVFDISDNLISGGIPSCLDNITFWKKNSPNSTDSNYFTAYDDFSTFGTQSYDENPNLCGIPLPRNCSTTNKLEPEHEDEKEETRIIDSPLFFYAFVVVSYAFGFWVFFGILIINKNWRHIYFRAVDRYIGSCFEMLSKYW</sequence>